<dbReference type="PANTHER" id="PTHR33525">
    <property type="match status" value="1"/>
</dbReference>
<accession>A0A3B0X8D1</accession>
<proteinExistence type="predicted"/>
<dbReference type="Gene3D" id="1.10.3210.10">
    <property type="entry name" value="Hypothetical protein af1432"/>
    <property type="match status" value="1"/>
</dbReference>
<dbReference type="SUPFAM" id="SSF109604">
    <property type="entry name" value="HD-domain/PDEase-like"/>
    <property type="match status" value="1"/>
</dbReference>
<evidence type="ECO:0000313" key="2">
    <source>
        <dbReference type="EMBL" id="VAW64011.1"/>
    </source>
</evidence>
<name>A0A3B0X8D1_9ZZZZ</name>
<organism evidence="2">
    <name type="scientific">hydrothermal vent metagenome</name>
    <dbReference type="NCBI Taxonomy" id="652676"/>
    <lineage>
        <taxon>unclassified sequences</taxon>
        <taxon>metagenomes</taxon>
        <taxon>ecological metagenomes</taxon>
    </lineage>
</organism>
<dbReference type="PANTHER" id="PTHR33525:SF3">
    <property type="entry name" value="RIBONUCLEASE Y"/>
    <property type="match status" value="1"/>
</dbReference>
<dbReference type="PROSITE" id="PS51833">
    <property type="entry name" value="HDOD"/>
    <property type="match status" value="1"/>
</dbReference>
<reference evidence="2" key="1">
    <citation type="submission" date="2018-06" db="EMBL/GenBank/DDBJ databases">
        <authorList>
            <person name="Zhirakovskaya E."/>
        </authorList>
    </citation>
    <scope>NUCLEOTIDE SEQUENCE</scope>
</reference>
<protein>
    <submittedName>
        <fullName evidence="2">Predicted signal transduction protein</fullName>
    </submittedName>
</protein>
<feature type="domain" description="HDOD" evidence="1">
    <location>
        <begin position="23"/>
        <end position="210"/>
    </location>
</feature>
<dbReference type="InterPro" id="IPR013976">
    <property type="entry name" value="HDOD"/>
</dbReference>
<dbReference type="EMBL" id="UOFH01000268">
    <property type="protein sequence ID" value="VAW64011.1"/>
    <property type="molecule type" value="Genomic_DNA"/>
</dbReference>
<dbReference type="InterPro" id="IPR052340">
    <property type="entry name" value="RNase_Y/CdgJ"/>
</dbReference>
<dbReference type="Pfam" id="PF08668">
    <property type="entry name" value="HDOD"/>
    <property type="match status" value="1"/>
</dbReference>
<dbReference type="AlphaFoldDB" id="A0A3B0X8D1"/>
<gene>
    <name evidence="2" type="ORF">MNBD_GAMMA08-1392</name>
</gene>
<evidence type="ECO:0000259" key="1">
    <source>
        <dbReference type="PROSITE" id="PS51833"/>
    </source>
</evidence>
<sequence>MSEQTQQVLQQLFKAVETDQIKLPTLPEVALKIRQAVEKDNQSAADIAKLLSQDSSLSARLLQLANSPLYRARAEIDNLQMAITRLGVRIVKDLVVMLAIKQAFKTQDADIEKQFKEIWQTSVDVAAVCQVLANTQNGLDMEQAMLAGLIHNIGALPIIELANRQPSLFSNSQNIKDVTQEIQNELGEKILHFWNFPQSLIDVVSQWNNFSRTHESAADYVDIVQAGILHTQHAPKNTLDNWAEIPAISKLGLDPEIRKLDESLQNQLEETRASLI</sequence>